<name>A9TN71_PHYPA</name>
<dbReference type="OrthoDB" id="44756at2759"/>
<dbReference type="AlphaFoldDB" id="A9TN71"/>
<dbReference type="PANTHER" id="PTHR21181:SF7">
    <property type="entry name" value="ER MEMBRANE PROTEIN COMPLEX SUBUNIT 5"/>
    <property type="match status" value="1"/>
</dbReference>
<dbReference type="PaxDb" id="3218-PP1S270_76V6.1"/>
<gene>
    <name evidence="5" type="primary">LOC112283979</name>
    <name evidence="4" type="ORF">PHYPA_008701</name>
</gene>
<organism evidence="4">
    <name type="scientific">Physcomitrium patens</name>
    <name type="common">Spreading-leaved earth moss</name>
    <name type="synonym">Physcomitrella patens</name>
    <dbReference type="NCBI Taxonomy" id="3218"/>
    <lineage>
        <taxon>Eukaryota</taxon>
        <taxon>Viridiplantae</taxon>
        <taxon>Streptophyta</taxon>
        <taxon>Embryophyta</taxon>
        <taxon>Bryophyta</taxon>
        <taxon>Bryophytina</taxon>
        <taxon>Bryopsida</taxon>
        <taxon>Funariidae</taxon>
        <taxon>Funariales</taxon>
        <taxon>Funariaceae</taxon>
        <taxon>Physcomitrium</taxon>
    </lineage>
</organism>
<evidence type="ECO:0000256" key="1">
    <source>
        <dbReference type="ARBA" id="ARBA00004370"/>
    </source>
</evidence>
<sequence length="108" mass="11983">MGRRFDVGVGVFGALLLANAAVSTVLYRGDLKIRDEEFTFPSAQVVFEVALSLVLCLWAALKIPGSFLPILSDAKENRVTMFPANLDFMVFNHRGKLFPPKFVEAEFS</sequence>
<dbReference type="EMBL" id="ABEU02000006">
    <property type="protein sequence ID" value="PNR52327.1"/>
    <property type="molecule type" value="Genomic_DNA"/>
</dbReference>
<dbReference type="GO" id="GO:0005794">
    <property type="term" value="C:Golgi apparatus"/>
    <property type="evidence" value="ECO:0000318"/>
    <property type="project" value="GO_Central"/>
</dbReference>
<evidence type="ECO:0000313" key="6">
    <source>
        <dbReference type="Proteomes" id="UP000006727"/>
    </source>
</evidence>
<dbReference type="GeneID" id="112283979"/>
<dbReference type="EnsemblPlants" id="Pp3c6_8930V3.2">
    <property type="protein sequence ID" value="Pp3c6_8930V3.2"/>
    <property type="gene ID" value="Pp3c6_8930"/>
</dbReference>
<dbReference type="RefSeq" id="XP_024379174.1">
    <property type="nucleotide sequence ID" value="XM_024523406.2"/>
</dbReference>
<dbReference type="PANTHER" id="PTHR21181">
    <property type="match status" value="1"/>
</dbReference>
<evidence type="ECO:0000313" key="5">
    <source>
        <dbReference type="EnsemblPlants" id="Pp3c6_8930V3.1"/>
    </source>
</evidence>
<comment type="subcellular location">
    <subcellularLocation>
        <location evidence="1">Membrane</location>
    </subcellularLocation>
</comment>
<keyword evidence="3" id="KW-1133">Transmembrane helix</keyword>
<feature type="transmembrane region" description="Helical" evidence="3">
    <location>
        <begin position="39"/>
        <end position="61"/>
    </location>
</feature>
<dbReference type="HOGENOM" id="CLU_122437_4_0_1"/>
<reference evidence="4 6" key="2">
    <citation type="journal article" date="2018" name="Plant J.">
        <title>The Physcomitrella patens chromosome-scale assembly reveals moss genome structure and evolution.</title>
        <authorList>
            <person name="Lang D."/>
            <person name="Ullrich K.K."/>
            <person name="Murat F."/>
            <person name="Fuchs J."/>
            <person name="Jenkins J."/>
            <person name="Haas F.B."/>
            <person name="Piednoel M."/>
            <person name="Gundlach H."/>
            <person name="Van Bel M."/>
            <person name="Meyberg R."/>
            <person name="Vives C."/>
            <person name="Morata J."/>
            <person name="Symeonidi A."/>
            <person name="Hiss M."/>
            <person name="Muchero W."/>
            <person name="Kamisugi Y."/>
            <person name="Saleh O."/>
            <person name="Blanc G."/>
            <person name="Decker E.L."/>
            <person name="van Gessel N."/>
            <person name="Grimwood J."/>
            <person name="Hayes R.D."/>
            <person name="Graham S.W."/>
            <person name="Gunter L.E."/>
            <person name="McDaniel S.F."/>
            <person name="Hoernstein S.N.W."/>
            <person name="Larsson A."/>
            <person name="Li F.W."/>
            <person name="Perroud P.F."/>
            <person name="Phillips J."/>
            <person name="Ranjan P."/>
            <person name="Rokshar D.S."/>
            <person name="Rothfels C.J."/>
            <person name="Schneider L."/>
            <person name="Shu S."/>
            <person name="Stevenson D.W."/>
            <person name="Thummler F."/>
            <person name="Tillich M."/>
            <person name="Villarreal Aguilar J.C."/>
            <person name="Widiez T."/>
            <person name="Wong G.K."/>
            <person name="Wymore A."/>
            <person name="Zhang Y."/>
            <person name="Zimmer A.D."/>
            <person name="Quatrano R.S."/>
            <person name="Mayer K.F.X."/>
            <person name="Goodstein D."/>
            <person name="Casacuberta J.M."/>
            <person name="Vandepoele K."/>
            <person name="Reski R."/>
            <person name="Cuming A.C."/>
            <person name="Tuskan G.A."/>
            <person name="Maumus F."/>
            <person name="Salse J."/>
            <person name="Schmutz J."/>
            <person name="Rensing S.A."/>
        </authorList>
    </citation>
    <scope>NUCLEOTIDE SEQUENCE [LARGE SCALE GENOMIC DNA]</scope>
    <source>
        <strain evidence="5 6">cv. Gransden 2004</strain>
    </source>
</reference>
<dbReference type="Gramene" id="Pp3c6_8930V3.1">
    <property type="protein sequence ID" value="Pp3c6_8930V3.1"/>
    <property type="gene ID" value="Pp3c6_8930"/>
</dbReference>
<evidence type="ECO:0008006" key="7">
    <source>
        <dbReference type="Google" id="ProtNLM"/>
    </source>
</evidence>
<keyword evidence="2 3" id="KW-0472">Membrane</keyword>
<dbReference type="GO" id="GO:0072546">
    <property type="term" value="C:EMC complex"/>
    <property type="evidence" value="ECO:0000318"/>
    <property type="project" value="GO_Central"/>
</dbReference>
<dbReference type="Proteomes" id="UP000006727">
    <property type="component" value="Chromosome 6"/>
</dbReference>
<dbReference type="GO" id="GO:0005886">
    <property type="term" value="C:plasma membrane"/>
    <property type="evidence" value="ECO:0000318"/>
    <property type="project" value="GO_Central"/>
</dbReference>
<dbReference type="eggNOG" id="ENOG502S1Q8">
    <property type="taxonomic scope" value="Eukaryota"/>
</dbReference>
<protein>
    <recommendedName>
        <fullName evidence="7">Membrane magnesium transporter</fullName>
    </recommendedName>
</protein>
<accession>A9TN71</accession>
<evidence type="ECO:0000256" key="2">
    <source>
        <dbReference type="ARBA" id="ARBA00023136"/>
    </source>
</evidence>
<dbReference type="EnsemblPlants" id="Pp3c6_8930V3.1">
    <property type="protein sequence ID" value="Pp3c6_8930V3.1"/>
    <property type="gene ID" value="Pp3c6_8930"/>
</dbReference>
<dbReference type="GO" id="GO:0005769">
    <property type="term" value="C:early endosome"/>
    <property type="evidence" value="ECO:0000318"/>
    <property type="project" value="GO_Central"/>
</dbReference>
<keyword evidence="6" id="KW-1185">Reference proteome</keyword>
<dbReference type="OMA" id="VLFHACY"/>
<dbReference type="GO" id="GO:0022890">
    <property type="term" value="F:inorganic cation transmembrane transporter activity"/>
    <property type="evidence" value="ECO:0000318"/>
    <property type="project" value="GO_Central"/>
</dbReference>
<reference evidence="5" key="3">
    <citation type="submission" date="2020-12" db="UniProtKB">
        <authorList>
            <consortium name="EnsemblPlants"/>
        </authorList>
    </citation>
    <scope>IDENTIFICATION</scope>
</reference>
<dbReference type="STRING" id="3218.A9TN71"/>
<keyword evidence="3" id="KW-0812">Transmembrane</keyword>
<dbReference type="Gramene" id="Pp3c6_8930V3.2">
    <property type="protein sequence ID" value="Pp3c6_8930V3.2"/>
    <property type="gene ID" value="Pp3c6_8930"/>
</dbReference>
<reference evidence="4 6" key="1">
    <citation type="journal article" date="2008" name="Science">
        <title>The Physcomitrella genome reveals evolutionary insights into the conquest of land by plants.</title>
        <authorList>
            <person name="Rensing S."/>
            <person name="Lang D."/>
            <person name="Zimmer A."/>
            <person name="Terry A."/>
            <person name="Salamov A."/>
            <person name="Shapiro H."/>
            <person name="Nishiyama T."/>
            <person name="Perroud P.-F."/>
            <person name="Lindquist E."/>
            <person name="Kamisugi Y."/>
            <person name="Tanahashi T."/>
            <person name="Sakakibara K."/>
            <person name="Fujita T."/>
            <person name="Oishi K."/>
            <person name="Shin-I T."/>
            <person name="Kuroki Y."/>
            <person name="Toyoda A."/>
            <person name="Suzuki Y."/>
            <person name="Hashimoto A."/>
            <person name="Yamaguchi K."/>
            <person name="Sugano A."/>
            <person name="Kohara Y."/>
            <person name="Fujiyama A."/>
            <person name="Anterola A."/>
            <person name="Aoki S."/>
            <person name="Ashton N."/>
            <person name="Barbazuk W.B."/>
            <person name="Barker E."/>
            <person name="Bennetzen J."/>
            <person name="Bezanilla M."/>
            <person name="Blankenship R."/>
            <person name="Cho S.H."/>
            <person name="Dutcher S."/>
            <person name="Estelle M."/>
            <person name="Fawcett J.A."/>
            <person name="Gundlach H."/>
            <person name="Hanada K."/>
            <person name="Heyl A."/>
            <person name="Hicks K.A."/>
            <person name="Hugh J."/>
            <person name="Lohr M."/>
            <person name="Mayer K."/>
            <person name="Melkozernov A."/>
            <person name="Murata T."/>
            <person name="Nelson D."/>
            <person name="Pils B."/>
            <person name="Prigge M."/>
            <person name="Reiss B."/>
            <person name="Renner T."/>
            <person name="Rombauts S."/>
            <person name="Rushton P."/>
            <person name="Sanderfoot A."/>
            <person name="Schween G."/>
            <person name="Shiu S.-H."/>
            <person name="Stueber K."/>
            <person name="Theodoulou F.L."/>
            <person name="Tu H."/>
            <person name="Van de Peer Y."/>
            <person name="Verrier P.J."/>
            <person name="Waters E."/>
            <person name="Wood A."/>
            <person name="Yang L."/>
            <person name="Cove D."/>
            <person name="Cuming A."/>
            <person name="Hasebe M."/>
            <person name="Lucas S."/>
            <person name="Mishler D.B."/>
            <person name="Reski R."/>
            <person name="Grigoriev I."/>
            <person name="Quatrano R.S."/>
            <person name="Boore J.L."/>
        </authorList>
    </citation>
    <scope>NUCLEOTIDE SEQUENCE [LARGE SCALE GENOMIC DNA]</scope>
    <source>
        <strain evidence="5 6">cv. Gransden 2004</strain>
    </source>
</reference>
<evidence type="ECO:0000256" key="3">
    <source>
        <dbReference type="SAM" id="Phobius"/>
    </source>
</evidence>
<evidence type="ECO:0000313" key="4">
    <source>
        <dbReference type="EMBL" id="PNR52327.1"/>
    </source>
</evidence>
<proteinExistence type="predicted"/>